<name>A0ABC9DUL0_9POAL</name>
<reference evidence="2 3" key="2">
    <citation type="submission" date="2024-10" db="EMBL/GenBank/DDBJ databases">
        <authorList>
            <person name="Ryan C."/>
        </authorList>
    </citation>
    <scope>NUCLEOTIDE SEQUENCE [LARGE SCALE GENOMIC DNA]</scope>
</reference>
<dbReference type="PANTHER" id="PTHR36480">
    <property type="entry name" value="OS06G0118900 PROTEIN-RELATED"/>
    <property type="match status" value="1"/>
</dbReference>
<sequence length="216" mass="23471">MAAAAGGDDGEKSGCRWVDAARYAVAALVTLLIAVVIVKAIKVVLRPETLQLWVAGGSVSAVAIPPPPAEMVTLGLSIWAQNPSDRVRMYFLNITAYLFDKNTSAAASLDPEFDSMIFFHAKDDIVAVQLEAVESVLQMNAKKSHIPDYFELLYNGGSMSDVTLRLDGNLITEVTSEVNKTRRATYYCEQLLVGGDANDKTVKNKQKAICKQRQGT</sequence>
<evidence type="ECO:0000256" key="1">
    <source>
        <dbReference type="SAM" id="Phobius"/>
    </source>
</evidence>
<proteinExistence type="predicted"/>
<keyword evidence="1" id="KW-0812">Transmembrane</keyword>
<accession>A0ABC9DUL0</accession>
<evidence type="ECO:0000313" key="3">
    <source>
        <dbReference type="Proteomes" id="UP001497457"/>
    </source>
</evidence>
<keyword evidence="3" id="KW-1185">Reference proteome</keyword>
<reference evidence="3" key="1">
    <citation type="submission" date="2024-06" db="EMBL/GenBank/DDBJ databases">
        <authorList>
            <person name="Ryan C."/>
        </authorList>
    </citation>
    <scope>NUCLEOTIDE SEQUENCE [LARGE SCALE GENOMIC DNA]</scope>
</reference>
<dbReference type="PANTHER" id="PTHR36480:SF10">
    <property type="entry name" value="LATE EMBRYOGENESIS ABUNDANT PROTEIN LEA-2 SUBGROUP DOMAIN-CONTAINING PROTEIN"/>
    <property type="match status" value="1"/>
</dbReference>
<dbReference type="AlphaFoldDB" id="A0ABC9DUL0"/>
<gene>
    <name evidence="2" type="ORF">URODEC1_LOCUS88809</name>
</gene>
<protein>
    <recommendedName>
        <fullName evidence="4">Late embryogenesis abundant protein LEA-2 subgroup domain-containing protein</fullName>
    </recommendedName>
</protein>
<dbReference type="Proteomes" id="UP001497457">
    <property type="component" value="Chromosome 35b"/>
</dbReference>
<evidence type="ECO:0008006" key="4">
    <source>
        <dbReference type="Google" id="ProtNLM"/>
    </source>
</evidence>
<keyword evidence="1" id="KW-1133">Transmembrane helix</keyword>
<keyword evidence="1" id="KW-0472">Membrane</keyword>
<organism evidence="2 3">
    <name type="scientific">Urochloa decumbens</name>
    <dbReference type="NCBI Taxonomy" id="240449"/>
    <lineage>
        <taxon>Eukaryota</taxon>
        <taxon>Viridiplantae</taxon>
        <taxon>Streptophyta</taxon>
        <taxon>Embryophyta</taxon>
        <taxon>Tracheophyta</taxon>
        <taxon>Spermatophyta</taxon>
        <taxon>Magnoliopsida</taxon>
        <taxon>Liliopsida</taxon>
        <taxon>Poales</taxon>
        <taxon>Poaceae</taxon>
        <taxon>PACMAD clade</taxon>
        <taxon>Panicoideae</taxon>
        <taxon>Panicodae</taxon>
        <taxon>Paniceae</taxon>
        <taxon>Melinidinae</taxon>
        <taxon>Urochloa</taxon>
    </lineage>
</organism>
<feature type="transmembrane region" description="Helical" evidence="1">
    <location>
        <begin position="20"/>
        <end position="41"/>
    </location>
</feature>
<evidence type="ECO:0000313" key="2">
    <source>
        <dbReference type="EMBL" id="CAL5045384.1"/>
    </source>
</evidence>
<dbReference type="EMBL" id="OZ075145">
    <property type="protein sequence ID" value="CAL5045384.1"/>
    <property type="molecule type" value="Genomic_DNA"/>
</dbReference>